<name>A0A9K3KT88_9STRA</name>
<dbReference type="Pfam" id="PF02037">
    <property type="entry name" value="SAP"/>
    <property type="match status" value="1"/>
</dbReference>
<evidence type="ECO:0000259" key="4">
    <source>
        <dbReference type="PROSITE" id="PS50800"/>
    </source>
</evidence>
<keyword evidence="3" id="KW-0472">Membrane</keyword>
<feature type="domain" description="SAP" evidence="4">
    <location>
        <begin position="406"/>
        <end position="440"/>
    </location>
</feature>
<feature type="compositionally biased region" description="Basic and acidic residues" evidence="2">
    <location>
        <begin position="849"/>
        <end position="863"/>
    </location>
</feature>
<dbReference type="InterPro" id="IPR003107">
    <property type="entry name" value="HAT"/>
</dbReference>
<feature type="region of interest" description="Disordered" evidence="2">
    <location>
        <begin position="139"/>
        <end position="183"/>
    </location>
</feature>
<feature type="transmembrane region" description="Helical" evidence="3">
    <location>
        <begin position="34"/>
        <end position="55"/>
    </location>
</feature>
<dbReference type="PROSITE" id="PS50005">
    <property type="entry name" value="TPR"/>
    <property type="match status" value="2"/>
</dbReference>
<accession>A0A9K3KT88</accession>
<dbReference type="PROSITE" id="PS50800">
    <property type="entry name" value="SAP"/>
    <property type="match status" value="1"/>
</dbReference>
<dbReference type="InterPro" id="IPR003034">
    <property type="entry name" value="SAP_dom"/>
</dbReference>
<evidence type="ECO:0000256" key="2">
    <source>
        <dbReference type="SAM" id="MobiDB-lite"/>
    </source>
</evidence>
<dbReference type="InterPro" id="IPR019734">
    <property type="entry name" value="TPR_rpt"/>
</dbReference>
<dbReference type="Pfam" id="PF13181">
    <property type="entry name" value="TPR_8"/>
    <property type="match status" value="1"/>
</dbReference>
<gene>
    <name evidence="5" type="ORF">IV203_017308</name>
</gene>
<dbReference type="Proteomes" id="UP000693970">
    <property type="component" value="Unassembled WGS sequence"/>
</dbReference>
<evidence type="ECO:0000313" key="5">
    <source>
        <dbReference type="EMBL" id="KAG7348603.1"/>
    </source>
</evidence>
<feature type="region of interest" description="Disordered" evidence="2">
    <location>
        <begin position="467"/>
        <end position="500"/>
    </location>
</feature>
<dbReference type="SMART" id="SM00386">
    <property type="entry name" value="HAT"/>
    <property type="match status" value="5"/>
</dbReference>
<reference evidence="5" key="1">
    <citation type="journal article" date="2021" name="Sci. Rep.">
        <title>Diploid genomic architecture of Nitzschia inconspicua, an elite biomass production diatom.</title>
        <authorList>
            <person name="Oliver A."/>
            <person name="Podell S."/>
            <person name="Pinowska A."/>
            <person name="Traller J.C."/>
            <person name="Smith S.R."/>
            <person name="McClure R."/>
            <person name="Beliaev A."/>
            <person name="Bohutskyi P."/>
            <person name="Hill E.A."/>
            <person name="Rabines A."/>
            <person name="Zheng H."/>
            <person name="Allen L.Z."/>
            <person name="Kuo A."/>
            <person name="Grigoriev I.V."/>
            <person name="Allen A.E."/>
            <person name="Hazlebeck D."/>
            <person name="Allen E.E."/>
        </authorList>
    </citation>
    <scope>NUCLEOTIDE SEQUENCE</scope>
    <source>
        <strain evidence="5">Hildebrandi</strain>
    </source>
</reference>
<feature type="region of interest" description="Disordered" evidence="2">
    <location>
        <begin position="849"/>
        <end position="880"/>
    </location>
</feature>
<dbReference type="PANTHER" id="PTHR44917">
    <property type="entry name" value="PROTEIN HIGH CHLOROPHYLL FLUORESCENT 107"/>
    <property type="match status" value="1"/>
</dbReference>
<dbReference type="Pfam" id="PF13432">
    <property type="entry name" value="TPR_16"/>
    <property type="match status" value="1"/>
</dbReference>
<reference evidence="5" key="2">
    <citation type="submission" date="2021-04" db="EMBL/GenBank/DDBJ databases">
        <authorList>
            <person name="Podell S."/>
        </authorList>
    </citation>
    <scope>NUCLEOTIDE SEQUENCE</scope>
    <source>
        <strain evidence="5">Hildebrandi</strain>
    </source>
</reference>
<keyword evidence="6" id="KW-1185">Reference proteome</keyword>
<dbReference type="AlphaFoldDB" id="A0A9K3KT88"/>
<keyword evidence="3" id="KW-1133">Transmembrane helix</keyword>
<feature type="region of interest" description="Disordered" evidence="2">
    <location>
        <begin position="554"/>
        <end position="579"/>
    </location>
</feature>
<dbReference type="GO" id="GO:0003729">
    <property type="term" value="F:mRNA binding"/>
    <property type="evidence" value="ECO:0007669"/>
    <property type="project" value="InterPro"/>
</dbReference>
<feature type="region of interest" description="Disordered" evidence="2">
    <location>
        <begin position="1"/>
        <end position="28"/>
    </location>
</feature>
<evidence type="ECO:0000256" key="3">
    <source>
        <dbReference type="SAM" id="Phobius"/>
    </source>
</evidence>
<dbReference type="SMART" id="SM00028">
    <property type="entry name" value="TPR"/>
    <property type="match status" value="7"/>
</dbReference>
<proteinExistence type="predicted"/>
<dbReference type="EMBL" id="JAGRRH010000020">
    <property type="protein sequence ID" value="KAG7348603.1"/>
    <property type="molecule type" value="Genomic_DNA"/>
</dbReference>
<sequence length="1225" mass="138804">MGHSPVRSDCQVGMHPNHQRQSRQEQRRQGHNHLFNHPVTSILSVTTTVILVLFLQIHHVTLVQSWSLPSIPTSFRETTIGARTTTTTTTTSTPSSTRLFSSIISVSESPDDVKHKRSVSVSSWDDSWTSRCLSLQNYDNDDDVGVSSTPPKRPIQVDMNKNNGYNNHPPQKQIKHNKKQQQQQQLWSMFLQGSSSSSSTKSKFRWNDPTTVLTVGNTQLQPRIRKGEKEFHYETKKNKDRGTLGFDVFEMQATRHRHTLTSPDLDEDNDSHINNHNNLHHFFQTTASSSSSSASSSSTTGDSFFAHPGVDVDGHDLIEKDENDFFSSSPGFTWSHAPLSTRSSSCTSRNGALFSTTTNPGFSSTSSSTSMAFASTTTPSSFSSPLLQQSFLLPAWFPWIPTKSQIQSLKVPELKEACSQRGLLKTGSKTVLQDRLWQWTTEQQHQHHARLTGDYLTNWFEDMARQDTTQEVPTTKRNRKTDSTSSALVNEDVASTPPLTTIKSQRQTIGSNKRYADEIMTRGSSPLGANTPNSLEEWSRTVDLDKLMNKRQEIHRQKREGKKPNSQEEPSASTSIDPKEYLSRLTNAMKASPSSPWASNKEVQELYKASKQADQLGERRLSIDLLESLLTITPNDARVYRRLARMYSEQGDVDVARATLQRGIRRMPKNPWLWHGLGQLELSNGQTDLGIECYQRAIREDPTFAHSYHAWGIYEYSQGRIASAMKILKKGVEYCPTNHRLHHALGDLYRGAKLLKDADRSYRRALREGPPVSHGFAYSALACVAYEEGNVDEARRWLYRSIQLNNGRHAQGWLALAELEEAEGNPQKALGICQASIVQYEKELIESRQRFKQQRKNDQRRIGSTESRGGSCEKRHDETNLKSDGENVLLNLSNNPEDVKNTLLKSIPPYRSGDKFLNVYRHWARLEERYGTFESANQAHERASLAFPKNYKVTLDWAQYHARIRNEDRARSLFVEACNKASKSHADPYRMFASFEMSHGNFQQARKVLFRGAQAVGNSSDGGLGNTRGLSQLFVTWAIAEWHLKNVARAETLFDHALRLTEGGKDGSELRSYILYCMALLEYQERGELYLAQHCIGLCLKENRFPEGNGVVWELWADIASDMNNHQLEEQCLVQAEKCTVPVDVASAAQDMLKASEMETWMRQDPWHDKLQAVRGMTGKDSQPKDGFYSTLRLPHREGRNNHNAFQTESRTASTIMDRVLSDQH</sequence>
<keyword evidence="3" id="KW-0812">Transmembrane</keyword>
<evidence type="ECO:0000256" key="1">
    <source>
        <dbReference type="PROSITE-ProRule" id="PRU00339"/>
    </source>
</evidence>
<feature type="region of interest" description="Disordered" evidence="2">
    <location>
        <begin position="1199"/>
        <end position="1225"/>
    </location>
</feature>
<dbReference type="PANTHER" id="PTHR44917:SF1">
    <property type="entry name" value="PROTEIN HIGH CHLOROPHYLL FLUORESCENT 107"/>
    <property type="match status" value="1"/>
</dbReference>
<comment type="caution">
    <text evidence="5">The sequence shown here is derived from an EMBL/GenBank/DDBJ whole genome shotgun (WGS) entry which is preliminary data.</text>
</comment>
<dbReference type="OrthoDB" id="541719at2759"/>
<organism evidence="5 6">
    <name type="scientific">Nitzschia inconspicua</name>
    <dbReference type="NCBI Taxonomy" id="303405"/>
    <lineage>
        <taxon>Eukaryota</taxon>
        <taxon>Sar</taxon>
        <taxon>Stramenopiles</taxon>
        <taxon>Ochrophyta</taxon>
        <taxon>Bacillariophyta</taxon>
        <taxon>Bacillariophyceae</taxon>
        <taxon>Bacillariophycidae</taxon>
        <taxon>Bacillariales</taxon>
        <taxon>Bacillariaceae</taxon>
        <taxon>Nitzschia</taxon>
    </lineage>
</organism>
<feature type="repeat" description="TPR" evidence="1">
    <location>
        <begin position="671"/>
        <end position="704"/>
    </location>
</feature>
<dbReference type="InterPro" id="IPR044624">
    <property type="entry name" value="Mbb1-like"/>
</dbReference>
<feature type="compositionally biased region" description="Basic and acidic residues" evidence="2">
    <location>
        <begin position="871"/>
        <end position="880"/>
    </location>
</feature>
<feature type="compositionally biased region" description="Polar residues" evidence="2">
    <location>
        <begin position="567"/>
        <end position="576"/>
    </location>
</feature>
<feature type="compositionally biased region" description="Polar residues" evidence="2">
    <location>
        <begin position="1202"/>
        <end position="1215"/>
    </location>
</feature>
<protein>
    <submittedName>
        <fullName evidence="5">Tetratricopeptide repeat protein</fullName>
    </submittedName>
</protein>
<feature type="repeat" description="TPR" evidence="1">
    <location>
        <begin position="637"/>
        <end position="670"/>
    </location>
</feature>
<feature type="compositionally biased region" description="Polar residues" evidence="2">
    <location>
        <begin position="159"/>
        <end position="170"/>
    </location>
</feature>
<keyword evidence="1" id="KW-0802">TPR repeat</keyword>
<evidence type="ECO:0000313" key="6">
    <source>
        <dbReference type="Proteomes" id="UP000693970"/>
    </source>
</evidence>
<dbReference type="GO" id="GO:0006397">
    <property type="term" value="P:mRNA processing"/>
    <property type="evidence" value="ECO:0007669"/>
    <property type="project" value="InterPro"/>
</dbReference>
<dbReference type="SMART" id="SM00513">
    <property type="entry name" value="SAP"/>
    <property type="match status" value="1"/>
</dbReference>